<evidence type="ECO:0000256" key="1">
    <source>
        <dbReference type="SAM" id="MobiDB-lite"/>
    </source>
</evidence>
<dbReference type="Proteomes" id="UP000186817">
    <property type="component" value="Unassembled WGS sequence"/>
</dbReference>
<name>A0A1Q9DZU5_SYMMI</name>
<feature type="compositionally biased region" description="Basic and acidic residues" evidence="1">
    <location>
        <begin position="77"/>
        <end position="88"/>
    </location>
</feature>
<proteinExistence type="predicted"/>
<keyword evidence="3" id="KW-1185">Reference proteome</keyword>
<accession>A0A1Q9DZU5</accession>
<feature type="compositionally biased region" description="Low complexity" evidence="1">
    <location>
        <begin position="36"/>
        <end position="49"/>
    </location>
</feature>
<feature type="region of interest" description="Disordered" evidence="1">
    <location>
        <begin position="77"/>
        <end position="101"/>
    </location>
</feature>
<dbReference type="EMBL" id="LSRX01000321">
    <property type="protein sequence ID" value="OLQ00667.1"/>
    <property type="molecule type" value="Genomic_DNA"/>
</dbReference>
<evidence type="ECO:0000313" key="2">
    <source>
        <dbReference type="EMBL" id="OLQ00667.1"/>
    </source>
</evidence>
<reference evidence="2 3" key="1">
    <citation type="submission" date="2016-02" db="EMBL/GenBank/DDBJ databases">
        <title>Genome analysis of coral dinoflagellate symbionts highlights evolutionary adaptations to a symbiotic lifestyle.</title>
        <authorList>
            <person name="Aranda M."/>
            <person name="Li Y."/>
            <person name="Liew Y.J."/>
            <person name="Baumgarten S."/>
            <person name="Simakov O."/>
            <person name="Wilson M."/>
            <person name="Piel J."/>
            <person name="Ashoor H."/>
            <person name="Bougouffa S."/>
            <person name="Bajic V.B."/>
            <person name="Ryu T."/>
            <person name="Ravasi T."/>
            <person name="Bayer T."/>
            <person name="Micklem G."/>
            <person name="Kim H."/>
            <person name="Bhak J."/>
            <person name="Lajeunesse T.C."/>
            <person name="Voolstra C.R."/>
        </authorList>
    </citation>
    <scope>NUCLEOTIDE SEQUENCE [LARGE SCALE GENOMIC DNA]</scope>
    <source>
        <strain evidence="2 3">CCMP2467</strain>
    </source>
</reference>
<feature type="compositionally biased region" description="Polar residues" evidence="1">
    <location>
        <begin position="227"/>
        <end position="256"/>
    </location>
</feature>
<feature type="region of interest" description="Disordered" evidence="1">
    <location>
        <begin position="32"/>
        <end position="59"/>
    </location>
</feature>
<comment type="caution">
    <text evidence="2">The sequence shown here is derived from an EMBL/GenBank/DDBJ whole genome shotgun (WGS) entry which is preliminary data.</text>
</comment>
<gene>
    <name evidence="2" type="ORF">AK812_SmicGene16672</name>
</gene>
<dbReference type="AlphaFoldDB" id="A0A1Q9DZU5"/>
<protein>
    <submittedName>
        <fullName evidence="2">Uncharacterized protein</fullName>
    </submittedName>
</protein>
<sequence>MQLLSAWQVLVLPKRKLVRGWTRLWQPNCKQRRTRNAAASAEEASGANAPTDAPSETADEYARLDAREAELLAEAEGHPPAEVEEVKKQPKPPPTAKAGGVRLVPGRRSRSVKKIHLKPRADAMRSNPPLVGGGDHSVPAGLPEMPKVQHVFAASEQMTITEEGTVVSNVRENAWARVDSEITAFQLQLRDKGIATSDCTKYDGRGAFVVRGYSGRRHPEGTCGSYGDQQSVLPAQGPSETSTKQGFKQKTAQSKSVAKEMEQLLQDLRASLELHSTKRWRGHGGSDALKV</sequence>
<organism evidence="2 3">
    <name type="scientific">Symbiodinium microadriaticum</name>
    <name type="common">Dinoflagellate</name>
    <name type="synonym">Zooxanthella microadriatica</name>
    <dbReference type="NCBI Taxonomy" id="2951"/>
    <lineage>
        <taxon>Eukaryota</taxon>
        <taxon>Sar</taxon>
        <taxon>Alveolata</taxon>
        <taxon>Dinophyceae</taxon>
        <taxon>Suessiales</taxon>
        <taxon>Symbiodiniaceae</taxon>
        <taxon>Symbiodinium</taxon>
    </lineage>
</organism>
<evidence type="ECO:0000313" key="3">
    <source>
        <dbReference type="Proteomes" id="UP000186817"/>
    </source>
</evidence>
<feature type="region of interest" description="Disordered" evidence="1">
    <location>
        <begin position="219"/>
        <end position="258"/>
    </location>
</feature>